<reference evidence="3" key="1">
    <citation type="submission" date="2019-05" db="EMBL/GenBank/DDBJ databases">
        <authorList>
            <person name="Piombo E."/>
        </authorList>
    </citation>
    <scope>NUCLEOTIDE SEQUENCE</scope>
    <source>
        <strain evidence="3">C2S</strain>
    </source>
</reference>
<dbReference type="EMBL" id="CABFJX010000168">
    <property type="protein sequence ID" value="VTT66462.1"/>
    <property type="molecule type" value="Genomic_DNA"/>
</dbReference>
<sequence length="962" mass="106562">MVFPGTLSRGCSRCRKRKIKCDGRRPGCRRCELYKAPCPGYDRPLAFRFHGEPGHSLVRDEPGSSSAQTLVLGMGLGYEKARSRGSGVCRQPQPSFEDESISYFLHEYCVLPAPGVIKGHLDFLEGMYRSSSRTSCIRPALLAAAHMSLSRHYKSSTLYVTARYHYGAALRTVNRDLSASKRPLKDETLASLMLLGMIEDIECQGQTTKAVHMAGISKLFDVVGHRVITNVEESNLHSWIFTQMQIPSLMAKDDMDCLVIPDSQLDTSNPVIRLALVVTRIGQFYRAARRITSADSTSASNKQRELLVPVIQEALAIGAELAMIEKAMPTRLQPQQTADKRPATPNNKPLVSFQSRWTACTWVFFNMYLILFFGRLHVCAATLLRLVDSKSSPQVQLAQTTATIAEKQVVSMTQRLCSVLPYLMGEVDEQGVPLPVPQRQSVVMYHLVWPLAIAISSPHSTPGQVKECQARLNLIRDLYGIRLASFAPGLARDLMASCNACAKAKHSCDLGTPKCSRCLKRKVTCIYANLPLSSSSTTSSSTPEQPARSRSTEKSEVKAYSLKSRDLDSAPQDSMELFAPAGNSFDPFDSYPTTRLPRVHVQRLIQHFLSNISFQYYPLDLNMSSNPFIVSWWPLALADPALFHVSIQTASLDEERRAQKGFPISELLMVDSVSLIRKKIGSSLLAIQDETLNSVVTLAAIEHGKGNIEASRAHIDGAKRIVGIRGGLDQVKQVSPLTARMIAWVSLLVTGSPQYAIQDDLGIGDGVGPTLQWLLASSFLEIQDPVVDALLLNREIVDILTRLRGIFHQPDALSLIGTELHDLTCFVVHKLLLIPPVQNSPQSECLRCAIALYMLIIHGTTYYTHTELANNIVQRLKSQLQPLAGKTGSVFFGSLQIWVLSVTIVSATDPTDIQWLIYAAKIAANAMGLQCWDDVVVHLHNILWLETERAEVFRQQWEAILT</sequence>
<dbReference type="GO" id="GO:0008270">
    <property type="term" value="F:zinc ion binding"/>
    <property type="evidence" value="ECO:0007669"/>
    <property type="project" value="InterPro"/>
</dbReference>
<dbReference type="CDD" id="cd00067">
    <property type="entry name" value="GAL4"/>
    <property type="match status" value="2"/>
</dbReference>
<dbReference type="GO" id="GO:0000981">
    <property type="term" value="F:DNA-binding transcription factor activity, RNA polymerase II-specific"/>
    <property type="evidence" value="ECO:0007669"/>
    <property type="project" value="InterPro"/>
</dbReference>
<evidence type="ECO:0000256" key="1">
    <source>
        <dbReference type="ARBA" id="ARBA00023242"/>
    </source>
</evidence>
<comment type="caution">
    <text evidence="3">The sequence shown here is derived from an EMBL/GenBank/DDBJ whole genome shotgun (WGS) entry which is preliminary data.</text>
</comment>
<dbReference type="Proteomes" id="UP000760494">
    <property type="component" value="Unassembled WGS sequence"/>
</dbReference>
<dbReference type="InterPro" id="IPR053175">
    <property type="entry name" value="DHMBA_Reg_Transcription_Factor"/>
</dbReference>
<accession>A0A5Q3DSL3</accession>
<feature type="region of interest" description="Disordered" evidence="2">
    <location>
        <begin position="534"/>
        <end position="557"/>
    </location>
</feature>
<proteinExistence type="predicted"/>
<name>A0A5Q3DSL3_FUSFU</name>
<dbReference type="InterPro" id="IPR001138">
    <property type="entry name" value="Zn2Cys6_DnaBD"/>
</dbReference>
<dbReference type="PANTHER" id="PTHR38791">
    <property type="entry name" value="ZN(II)2CYS6 TRANSCRIPTION FACTOR (EUROFUNG)-RELATED-RELATED"/>
    <property type="match status" value="1"/>
</dbReference>
<organism evidence="3 4">
    <name type="scientific">Fusarium fujikuroi</name>
    <name type="common">Bakanae and foot rot disease fungus</name>
    <name type="synonym">Gibberella fujikuroi</name>
    <dbReference type="NCBI Taxonomy" id="5127"/>
    <lineage>
        <taxon>Eukaryota</taxon>
        <taxon>Fungi</taxon>
        <taxon>Dikarya</taxon>
        <taxon>Ascomycota</taxon>
        <taxon>Pezizomycotina</taxon>
        <taxon>Sordariomycetes</taxon>
        <taxon>Hypocreomycetidae</taxon>
        <taxon>Hypocreales</taxon>
        <taxon>Nectriaceae</taxon>
        <taxon>Fusarium</taxon>
        <taxon>Fusarium fujikuroi species complex</taxon>
    </lineage>
</organism>
<dbReference type="InterPro" id="IPR021858">
    <property type="entry name" value="Fun_TF"/>
</dbReference>
<evidence type="ECO:0000256" key="2">
    <source>
        <dbReference type="SAM" id="MobiDB-lite"/>
    </source>
</evidence>
<evidence type="ECO:0000313" key="4">
    <source>
        <dbReference type="Proteomes" id="UP000760494"/>
    </source>
</evidence>
<keyword evidence="1" id="KW-0539">Nucleus</keyword>
<dbReference type="AlphaFoldDB" id="A0A5Q3DSL3"/>
<dbReference type="PANTHER" id="PTHR38791:SF12">
    <property type="entry name" value="TRANSCRIPTION FACTOR DOMAIN-CONTAINING PROTEIN-RELATED"/>
    <property type="match status" value="1"/>
</dbReference>
<dbReference type="InterPro" id="IPR036864">
    <property type="entry name" value="Zn2-C6_fun-type_DNA-bd_sf"/>
</dbReference>
<dbReference type="PROSITE" id="PS50048">
    <property type="entry name" value="ZN2_CY6_FUNGAL_2"/>
    <property type="match status" value="2"/>
</dbReference>
<dbReference type="SUPFAM" id="SSF57701">
    <property type="entry name" value="Zn2/Cys6 DNA-binding domain"/>
    <property type="match status" value="2"/>
</dbReference>
<dbReference type="Gene3D" id="4.10.240.10">
    <property type="entry name" value="Zn(2)-C6 fungal-type DNA-binding domain"/>
    <property type="match status" value="2"/>
</dbReference>
<dbReference type="Pfam" id="PF11951">
    <property type="entry name" value="Fungal_trans_2"/>
    <property type="match status" value="2"/>
</dbReference>
<protein>
    <submittedName>
        <fullName evidence="3">Uncharacterized protein</fullName>
    </submittedName>
</protein>
<dbReference type="SMART" id="SM00066">
    <property type="entry name" value="GAL4"/>
    <property type="match status" value="2"/>
</dbReference>
<gene>
    <name evidence="3" type="ORF">C2S_6447</name>
</gene>
<evidence type="ECO:0000313" key="3">
    <source>
        <dbReference type="EMBL" id="VTT66462.1"/>
    </source>
</evidence>
<dbReference type="PROSITE" id="PS00463">
    <property type="entry name" value="ZN2_CY6_FUNGAL_1"/>
    <property type="match status" value="2"/>
</dbReference>
<dbReference type="Pfam" id="PF00172">
    <property type="entry name" value="Zn_clus"/>
    <property type="match status" value="2"/>
</dbReference>